<accession>A0A8S0YUU9</accession>
<dbReference type="AlphaFoldDB" id="A0A8S0YUU9"/>
<name>A0A8S0YUU9_ARCPL</name>
<dbReference type="EMBL" id="CADEBC010000135">
    <property type="protein sequence ID" value="CAB3223171.1"/>
    <property type="molecule type" value="Genomic_DNA"/>
</dbReference>
<reference evidence="1 2" key="1">
    <citation type="submission" date="2020-04" db="EMBL/GenBank/DDBJ databases">
        <authorList>
            <person name="Wallbank WR R."/>
            <person name="Pardo Diaz C."/>
            <person name="Kozak K."/>
            <person name="Martin S."/>
            <person name="Jiggins C."/>
            <person name="Moest M."/>
            <person name="Warren A I."/>
            <person name="Byers J.R.P. K."/>
            <person name="Montejo-Kovacevich G."/>
            <person name="Yen C E."/>
        </authorList>
    </citation>
    <scope>NUCLEOTIDE SEQUENCE [LARGE SCALE GENOMIC DNA]</scope>
</reference>
<sequence>MKAFVNKMPLLRSWINYGISKVSRDTSNNCIDECKNNIEENCGDCTLTELKVMTALCIEEAKCNHR</sequence>
<proteinExistence type="predicted"/>
<organism evidence="1 2">
    <name type="scientific">Arctia plantaginis</name>
    <name type="common">Wood tiger moth</name>
    <name type="synonym">Phalaena plantaginis</name>
    <dbReference type="NCBI Taxonomy" id="874455"/>
    <lineage>
        <taxon>Eukaryota</taxon>
        <taxon>Metazoa</taxon>
        <taxon>Ecdysozoa</taxon>
        <taxon>Arthropoda</taxon>
        <taxon>Hexapoda</taxon>
        <taxon>Insecta</taxon>
        <taxon>Pterygota</taxon>
        <taxon>Neoptera</taxon>
        <taxon>Endopterygota</taxon>
        <taxon>Lepidoptera</taxon>
        <taxon>Glossata</taxon>
        <taxon>Ditrysia</taxon>
        <taxon>Noctuoidea</taxon>
        <taxon>Erebidae</taxon>
        <taxon>Arctiinae</taxon>
        <taxon>Arctia</taxon>
    </lineage>
</organism>
<evidence type="ECO:0000313" key="2">
    <source>
        <dbReference type="Proteomes" id="UP000494106"/>
    </source>
</evidence>
<keyword evidence="2" id="KW-1185">Reference proteome</keyword>
<comment type="caution">
    <text evidence="1">The sequence shown here is derived from an EMBL/GenBank/DDBJ whole genome shotgun (WGS) entry which is preliminary data.</text>
</comment>
<dbReference type="Proteomes" id="UP000494106">
    <property type="component" value="Unassembled WGS sequence"/>
</dbReference>
<gene>
    <name evidence="1" type="ORF">APLA_LOCUS1475</name>
</gene>
<protein>
    <submittedName>
        <fullName evidence="1">Uncharacterized protein</fullName>
    </submittedName>
</protein>
<evidence type="ECO:0000313" key="1">
    <source>
        <dbReference type="EMBL" id="CAB3223171.1"/>
    </source>
</evidence>